<evidence type="ECO:0000256" key="3">
    <source>
        <dbReference type="ARBA" id="ARBA00007092"/>
    </source>
</evidence>
<dbReference type="Pfam" id="PF03372">
    <property type="entry name" value="Exo_endo_phos"/>
    <property type="match status" value="1"/>
</dbReference>
<dbReference type="EMBL" id="UZAE01012439">
    <property type="protein sequence ID" value="VDO05145.1"/>
    <property type="molecule type" value="Genomic_DNA"/>
</dbReference>
<evidence type="ECO:0000256" key="9">
    <source>
        <dbReference type="PIRSR" id="PIRSR604808-3"/>
    </source>
</evidence>
<dbReference type="GO" id="GO:0005634">
    <property type="term" value="C:nucleus"/>
    <property type="evidence" value="ECO:0007669"/>
    <property type="project" value="TreeGrafter"/>
</dbReference>
<evidence type="ECO:0000256" key="7">
    <source>
        <dbReference type="PIRSR" id="PIRSR604808-1"/>
    </source>
</evidence>
<dbReference type="GO" id="GO:0008311">
    <property type="term" value="F:double-stranded DNA 3'-5' DNA exonuclease activity"/>
    <property type="evidence" value="ECO:0007669"/>
    <property type="project" value="UniProtKB-EC"/>
</dbReference>
<dbReference type="GO" id="GO:0006284">
    <property type="term" value="P:base-excision repair"/>
    <property type="evidence" value="ECO:0007669"/>
    <property type="project" value="TreeGrafter"/>
</dbReference>
<dbReference type="SUPFAM" id="SSF56219">
    <property type="entry name" value="DNase I-like"/>
    <property type="match status" value="1"/>
</dbReference>
<keyword evidence="8" id="KW-0464">Manganese</keyword>
<keyword evidence="4 8" id="KW-0479">Metal-binding</keyword>
<reference evidence="15" key="1">
    <citation type="submission" date="2017-02" db="UniProtKB">
        <authorList>
            <consortium name="WormBaseParasite"/>
        </authorList>
    </citation>
    <scope>IDENTIFICATION</scope>
</reference>
<dbReference type="GO" id="GO:0003677">
    <property type="term" value="F:DNA binding"/>
    <property type="evidence" value="ECO:0007669"/>
    <property type="project" value="InterPro"/>
</dbReference>
<evidence type="ECO:0000256" key="2">
    <source>
        <dbReference type="ARBA" id="ARBA00001936"/>
    </source>
</evidence>
<feature type="active site" description="Proton acceptor" evidence="7">
    <location>
        <position position="340"/>
    </location>
</feature>
<dbReference type="CDD" id="cd09087">
    <property type="entry name" value="Ape1-like_AP-endo"/>
    <property type="match status" value="1"/>
</dbReference>
<dbReference type="OrthoDB" id="498125at2759"/>
<feature type="active site" evidence="7">
    <location>
        <position position="201"/>
    </location>
</feature>
<evidence type="ECO:0000256" key="1">
    <source>
        <dbReference type="ARBA" id="ARBA00000493"/>
    </source>
</evidence>
<feature type="site" description="Transition state stabilizer" evidence="9">
    <location>
        <position position="243"/>
    </location>
</feature>
<dbReference type="InterPro" id="IPR020847">
    <property type="entry name" value="AP_endonuclease_F1_BS"/>
</dbReference>
<dbReference type="GO" id="GO:0046872">
    <property type="term" value="F:metal ion binding"/>
    <property type="evidence" value="ECO:0007669"/>
    <property type="project" value="UniProtKB-KW"/>
</dbReference>
<evidence type="ECO:0000259" key="12">
    <source>
        <dbReference type="Pfam" id="PF03372"/>
    </source>
</evidence>
<dbReference type="AlphaFoldDB" id="A0A0R3TNH7"/>
<evidence type="ECO:0000256" key="11">
    <source>
        <dbReference type="SAM" id="MobiDB-lite"/>
    </source>
</evidence>
<evidence type="ECO:0000313" key="14">
    <source>
        <dbReference type="Proteomes" id="UP000278807"/>
    </source>
</evidence>
<keyword evidence="10" id="KW-0234">DNA repair</keyword>
<feature type="binding site" evidence="8">
    <location>
        <position position="339"/>
    </location>
    <ligand>
        <name>Mg(2+)</name>
        <dbReference type="ChEBI" id="CHEBI:18420"/>
        <label>1</label>
    </ligand>
</feature>
<dbReference type="PROSITE" id="PS51435">
    <property type="entry name" value="AP_NUCLEASE_F1_4"/>
    <property type="match status" value="1"/>
</dbReference>
<sequence length="349" mass="39643">MARQSKLNFGSQKRNETDQSTKTAKKSQNATKTRRLTNTIKENIEIVKSNAFAAGSSKPVNFNSEAPPFEWCRAYPGSTVSLSSFSVEPSGKYHLKIASWNVNGLRAWIKNGGINYLGNEIPDMLCLQEIKCARKDIPPTADVGDYISHWYSADKPGYSGTALYSKTKPLSVVYGLGVSKHDTEGRIITAEYENFYLINTYVPNSGQGLVRLSYRTKEWNKDMCEYIKKLDSKKPVILTGDLNVSHNEIDLANPEGNRRTAGFTDEERQGFSEMLTNCKMIDTYRHFYPNRERAYTYWSARHNARKTNAGWRLDYFVVSERLLSNVVDQEIRCGVLGSDHCPLVLYMKF</sequence>
<dbReference type="NCBIfam" id="TIGR00195">
    <property type="entry name" value="exoDNase_III"/>
    <property type="match status" value="1"/>
</dbReference>
<accession>A0A0R3TNH7</accession>
<keyword evidence="14" id="KW-1185">Reference proteome</keyword>
<proteinExistence type="inferred from homology"/>
<dbReference type="NCBIfam" id="TIGR00633">
    <property type="entry name" value="xth"/>
    <property type="match status" value="1"/>
</dbReference>
<feature type="domain" description="Endonuclease/exonuclease/phosphatase" evidence="12">
    <location>
        <begin position="98"/>
        <end position="340"/>
    </location>
</feature>
<comment type="cofactor">
    <cofactor evidence="8 10">
        <name>Mg(2+)</name>
        <dbReference type="ChEBI" id="CHEBI:18420"/>
    </cofactor>
    <cofactor evidence="8 10">
        <name>Mn(2+)</name>
        <dbReference type="ChEBI" id="CHEBI:29035"/>
    </cofactor>
    <text evidence="8 10">Probably binds two magnesium or manganese ions per subunit.</text>
</comment>
<dbReference type="GO" id="GO:0008081">
    <property type="term" value="F:phosphoric diester hydrolase activity"/>
    <property type="evidence" value="ECO:0007669"/>
    <property type="project" value="TreeGrafter"/>
</dbReference>
<feature type="region of interest" description="Disordered" evidence="11">
    <location>
        <begin position="1"/>
        <end position="34"/>
    </location>
</feature>
<feature type="binding site" evidence="8">
    <location>
        <position position="340"/>
    </location>
    <ligand>
        <name>Mg(2+)</name>
        <dbReference type="ChEBI" id="CHEBI:18420"/>
        <label>1</label>
    </ligand>
</feature>
<feature type="binding site" evidence="8">
    <location>
        <position position="129"/>
    </location>
    <ligand>
        <name>Mg(2+)</name>
        <dbReference type="ChEBI" id="CHEBI:18420"/>
        <label>1</label>
    </ligand>
</feature>
<feature type="active site" description="Proton donor/acceptor" evidence="7">
    <location>
        <position position="241"/>
    </location>
</feature>
<feature type="binding site" evidence="8">
    <location>
        <position position="241"/>
    </location>
    <ligand>
        <name>Mg(2+)</name>
        <dbReference type="ChEBI" id="CHEBI:18420"/>
        <label>1</label>
    </ligand>
</feature>
<dbReference type="EC" id="3.1.11.2" evidence="10"/>
<reference evidence="13 14" key="2">
    <citation type="submission" date="2018-11" db="EMBL/GenBank/DDBJ databases">
        <authorList>
            <consortium name="Pathogen Informatics"/>
        </authorList>
    </citation>
    <scope>NUCLEOTIDE SEQUENCE [LARGE SCALE GENOMIC DNA]</scope>
</reference>
<comment type="cofactor">
    <cofactor evidence="2">
        <name>Mn(2+)</name>
        <dbReference type="ChEBI" id="CHEBI:29035"/>
    </cofactor>
</comment>
<feature type="site" description="Important for catalytic activity" evidence="9">
    <location>
        <position position="314"/>
    </location>
</feature>
<feature type="binding site" evidence="8">
    <location>
        <position position="101"/>
    </location>
    <ligand>
        <name>Mg(2+)</name>
        <dbReference type="ChEBI" id="CHEBI:18420"/>
        <label>1</label>
    </ligand>
</feature>
<dbReference type="WBParaSite" id="HNAJ_0000894001-mRNA-1">
    <property type="protein sequence ID" value="HNAJ_0000894001-mRNA-1"/>
    <property type="gene ID" value="HNAJ_0000894001"/>
</dbReference>
<dbReference type="InterPro" id="IPR004808">
    <property type="entry name" value="AP_endonuc_1"/>
</dbReference>
<name>A0A0R3TNH7_RODNA</name>
<feature type="binding site" evidence="8">
    <location>
        <position position="243"/>
    </location>
    <ligand>
        <name>Mg(2+)</name>
        <dbReference type="ChEBI" id="CHEBI:18420"/>
        <label>1</label>
    </ligand>
</feature>
<evidence type="ECO:0000256" key="8">
    <source>
        <dbReference type="PIRSR" id="PIRSR604808-2"/>
    </source>
</evidence>
<dbReference type="PROSITE" id="PS00727">
    <property type="entry name" value="AP_NUCLEASE_F1_2"/>
    <property type="match status" value="1"/>
</dbReference>
<dbReference type="GO" id="GO:0003906">
    <property type="term" value="F:DNA-(apurinic or apyrimidinic site) endonuclease activity"/>
    <property type="evidence" value="ECO:0007669"/>
    <property type="project" value="TreeGrafter"/>
</dbReference>
<dbReference type="Proteomes" id="UP000278807">
    <property type="component" value="Unassembled WGS sequence"/>
</dbReference>
<keyword evidence="10" id="KW-0227">DNA damage</keyword>
<comment type="catalytic activity">
    <reaction evidence="1">
        <text>Exonucleolytic cleavage in the 3'- to 5'-direction to yield nucleoside 5'-phosphates.</text>
        <dbReference type="EC" id="3.1.11.2"/>
    </reaction>
</comment>
<dbReference type="InterPro" id="IPR020848">
    <property type="entry name" value="AP_endonuclease_F1_CS"/>
</dbReference>
<dbReference type="EC" id="3.1.21.-" evidence="10"/>
<evidence type="ECO:0000256" key="6">
    <source>
        <dbReference type="ARBA" id="ARBA00022842"/>
    </source>
</evidence>
<dbReference type="Gene3D" id="3.60.10.10">
    <property type="entry name" value="Endonuclease/exonuclease/phosphatase"/>
    <property type="match status" value="1"/>
</dbReference>
<keyword evidence="5" id="KW-0378">Hydrolase</keyword>
<evidence type="ECO:0000313" key="13">
    <source>
        <dbReference type="EMBL" id="VDO05145.1"/>
    </source>
</evidence>
<dbReference type="STRING" id="102285.A0A0R3TNH7"/>
<feature type="compositionally biased region" description="Polar residues" evidence="11">
    <location>
        <begin position="1"/>
        <end position="12"/>
    </location>
</feature>
<organism evidence="15">
    <name type="scientific">Rodentolepis nana</name>
    <name type="common">Dwarf tapeworm</name>
    <name type="synonym">Hymenolepis nana</name>
    <dbReference type="NCBI Taxonomy" id="102285"/>
    <lineage>
        <taxon>Eukaryota</taxon>
        <taxon>Metazoa</taxon>
        <taxon>Spiralia</taxon>
        <taxon>Lophotrochozoa</taxon>
        <taxon>Platyhelminthes</taxon>
        <taxon>Cestoda</taxon>
        <taxon>Eucestoda</taxon>
        <taxon>Cyclophyllidea</taxon>
        <taxon>Hymenolepididae</taxon>
        <taxon>Rodentolepis</taxon>
    </lineage>
</organism>
<evidence type="ECO:0000256" key="5">
    <source>
        <dbReference type="ARBA" id="ARBA00022801"/>
    </source>
</evidence>
<evidence type="ECO:0000256" key="10">
    <source>
        <dbReference type="RuleBase" id="RU362131"/>
    </source>
</evidence>
<comment type="similarity">
    <text evidence="3 10">Belongs to the DNA repair enzymes AP/ExoA family.</text>
</comment>
<dbReference type="PANTHER" id="PTHR22748">
    <property type="entry name" value="AP ENDONUCLEASE"/>
    <property type="match status" value="1"/>
</dbReference>
<protein>
    <recommendedName>
        <fullName evidence="10">DNA repair nuclease/redox regulator APEX1</fullName>
        <shortName evidence="10">APEN</shortName>
        <shortName evidence="10">REF-1</shortName>
        <ecNumber evidence="10">3.1.11.2</ecNumber>
        <ecNumber evidence="10">3.1.21.-</ecNumber>
    </recommendedName>
    <alternativeName>
        <fullName evidence="10">APEX nuclease</fullName>
    </alternativeName>
    <alternativeName>
        <fullName evidence="10">Apurinic-apyrimidinic endonuclease 1</fullName>
    </alternativeName>
    <alternativeName>
        <fullName evidence="10">Redox factor-1</fullName>
    </alternativeName>
    <component>
        <recommendedName>
            <fullName evidence="10">DNA repair nuclease/redox regulator APEX1, mitochondrial</fullName>
        </recommendedName>
    </component>
</protein>
<dbReference type="InterPro" id="IPR005135">
    <property type="entry name" value="Endo/exonuclease/phosphatase"/>
</dbReference>
<dbReference type="InterPro" id="IPR036691">
    <property type="entry name" value="Endo/exonu/phosph_ase_sf"/>
</dbReference>
<dbReference type="PROSITE" id="PS00728">
    <property type="entry name" value="AP_NUCLEASE_F1_3"/>
    <property type="match status" value="1"/>
</dbReference>
<evidence type="ECO:0000313" key="15">
    <source>
        <dbReference type="WBParaSite" id="HNAJ_0000894001-mRNA-1"/>
    </source>
</evidence>
<keyword evidence="6 8" id="KW-0460">Magnesium</keyword>
<feature type="site" description="Interaction with DNA substrate" evidence="9">
    <location>
        <position position="340"/>
    </location>
</feature>
<evidence type="ECO:0000256" key="4">
    <source>
        <dbReference type="ARBA" id="ARBA00022723"/>
    </source>
</evidence>
<feature type="compositionally biased region" description="Polar residues" evidence="11">
    <location>
        <begin position="20"/>
        <end position="34"/>
    </location>
</feature>
<dbReference type="PANTHER" id="PTHR22748:SF6">
    <property type="entry name" value="DNA-(APURINIC OR APYRIMIDINIC SITE) ENDONUCLEASE"/>
    <property type="match status" value="1"/>
</dbReference>
<gene>
    <name evidence="13" type="ORF">HNAJ_LOCUS8936</name>
</gene>
<dbReference type="PROSITE" id="PS00726">
    <property type="entry name" value="AP_NUCLEASE_F1_1"/>
    <property type="match status" value="1"/>
</dbReference>